<dbReference type="GeneID" id="19144748"/>
<reference evidence="2 3" key="1">
    <citation type="journal article" date="2013" name="PLoS Genet.">
        <title>Comparative genome structure, secondary metabolite, and effector coding capacity across Cochliobolus pathogens.</title>
        <authorList>
            <person name="Condon B.J."/>
            <person name="Leng Y."/>
            <person name="Wu D."/>
            <person name="Bushley K.E."/>
            <person name="Ohm R.A."/>
            <person name="Otillar R."/>
            <person name="Martin J."/>
            <person name="Schackwitz W."/>
            <person name="Grimwood J."/>
            <person name="MohdZainudin N."/>
            <person name="Xue C."/>
            <person name="Wang R."/>
            <person name="Manning V.A."/>
            <person name="Dhillon B."/>
            <person name="Tu Z.J."/>
            <person name="Steffenson B.J."/>
            <person name="Salamov A."/>
            <person name="Sun H."/>
            <person name="Lowry S."/>
            <person name="LaButti K."/>
            <person name="Han J."/>
            <person name="Copeland A."/>
            <person name="Lindquist E."/>
            <person name="Barry K."/>
            <person name="Schmutz J."/>
            <person name="Baker S.E."/>
            <person name="Ciuffetti L.M."/>
            <person name="Grigoriev I.V."/>
            <person name="Zhong S."/>
            <person name="Turgeon B.G."/>
        </authorList>
    </citation>
    <scope>NUCLEOTIDE SEQUENCE [LARGE SCALE GENOMIC DNA]</scope>
    <source>
        <strain evidence="2 3">26-R-13</strain>
    </source>
</reference>
<feature type="compositionally biased region" description="Polar residues" evidence="1">
    <location>
        <begin position="197"/>
        <end position="212"/>
    </location>
</feature>
<evidence type="ECO:0000313" key="3">
    <source>
        <dbReference type="Proteomes" id="UP000053841"/>
    </source>
</evidence>
<protein>
    <submittedName>
        <fullName evidence="2">Uncharacterized protein</fullName>
    </submittedName>
</protein>
<accession>W6YEF9</accession>
<proteinExistence type="predicted"/>
<dbReference type="HOGENOM" id="CLU_462299_0_0_1"/>
<sequence>MANRAVYISAQDPRRVMRELLEIMHNDEDNNNHLSLSCMRAMERYLVANLHQSSLPVSLLDEIRAADDRAIQQSRMAEAPSGNRRILRWIANVNPIPVVDSGESHTRVPRNITKSFLLTKYDLSVDEPAPVQHEAPPALPSTRGSSPTERASSVSTPRDNRLPRDVNRAFYMAGDDETVIDESLPAYHKPPLAPPNARNSSSTEKASSAGTSKENRLPCDVNQAFYMADEDEPTSSSQPLLAQTSTEQTLAPVRNRWVLGEISNTVLRPVTGPGESHLGGPRNINQSFYVAEDDGPVINESPPVPEPEESHLGGPLNFNQSFYIAEDDPSVDEPPPVHHEPPRAPLNPRTQPSIRQPTRVSKPKANTQQNASSTLQPTQIDQPYQRLLTNANYDAAVTLEELEQTFMEETGPADGGSDTEEATEPDTPSDPNTAPAPHIFEDIPKIVVTDSRENIQAIVDVDPEQRREKTPDIPEYNFLKQKKAGFYDRAADEPQRLYPSTVVERRDALPPSWSARYKGRSKRSARPACSSPPIQRAGSAPGAAAKATEVTGGKQVSGVETMSTTGKRTRGAEPRTTTKRLRKPGGGRKDV</sequence>
<feature type="region of interest" description="Disordered" evidence="1">
    <location>
        <begin position="185"/>
        <end position="218"/>
    </location>
</feature>
<feature type="compositionally biased region" description="Polar residues" evidence="1">
    <location>
        <begin position="142"/>
        <end position="157"/>
    </location>
</feature>
<gene>
    <name evidence="2" type="ORF">COCCADRAFT_1306</name>
</gene>
<feature type="region of interest" description="Disordered" evidence="1">
    <location>
        <begin position="294"/>
        <end position="383"/>
    </location>
</feature>
<evidence type="ECO:0000313" key="2">
    <source>
        <dbReference type="EMBL" id="EUC37862.1"/>
    </source>
</evidence>
<keyword evidence="3" id="KW-1185">Reference proteome</keyword>
<dbReference type="KEGG" id="bze:COCCADRAFT_1306"/>
<evidence type="ECO:0000256" key="1">
    <source>
        <dbReference type="SAM" id="MobiDB-lite"/>
    </source>
</evidence>
<name>W6YEF9_COCC2</name>
<feature type="region of interest" description="Disordered" evidence="1">
    <location>
        <begin position="130"/>
        <end position="165"/>
    </location>
</feature>
<dbReference type="RefSeq" id="XP_007707784.1">
    <property type="nucleotide sequence ID" value="XM_007709594.1"/>
</dbReference>
<dbReference type="Proteomes" id="UP000053841">
    <property type="component" value="Unassembled WGS sequence"/>
</dbReference>
<organism evidence="2 3">
    <name type="scientific">Cochliobolus carbonum (strain 26-R-13)</name>
    <name type="common">Maize leaf spot fungus</name>
    <name type="synonym">Bipolaris zeicola</name>
    <dbReference type="NCBI Taxonomy" id="930089"/>
    <lineage>
        <taxon>Eukaryota</taxon>
        <taxon>Fungi</taxon>
        <taxon>Dikarya</taxon>
        <taxon>Ascomycota</taxon>
        <taxon>Pezizomycotina</taxon>
        <taxon>Dothideomycetes</taxon>
        <taxon>Pleosporomycetidae</taxon>
        <taxon>Pleosporales</taxon>
        <taxon>Pleosporineae</taxon>
        <taxon>Pleosporaceae</taxon>
        <taxon>Bipolaris</taxon>
    </lineage>
</organism>
<feature type="compositionally biased region" description="Polar residues" evidence="1">
    <location>
        <begin position="348"/>
        <end position="383"/>
    </location>
</feature>
<feature type="region of interest" description="Disordered" evidence="1">
    <location>
        <begin position="400"/>
        <end position="438"/>
    </location>
</feature>
<feature type="region of interest" description="Disordered" evidence="1">
    <location>
        <begin position="489"/>
        <end position="591"/>
    </location>
</feature>
<dbReference type="AlphaFoldDB" id="W6YEF9"/>
<dbReference type="EMBL" id="KI964547">
    <property type="protein sequence ID" value="EUC37862.1"/>
    <property type="molecule type" value="Genomic_DNA"/>
</dbReference>
<dbReference type="OrthoDB" id="10427463at2759"/>
<feature type="compositionally biased region" description="Basic residues" evidence="1">
    <location>
        <begin position="577"/>
        <end position="591"/>
    </location>
</feature>
<feature type="compositionally biased region" description="Low complexity" evidence="1">
    <location>
        <begin position="537"/>
        <end position="547"/>
    </location>
</feature>